<sequence length="87" mass="10109">MYTPEQKARIKWACRRGMLELDVVIMPFFEECFDQLTDQEKKDFVALLECDDPDLFTWVMGHGRSENLALASMIDKVVAHNLSKVRS</sequence>
<keyword evidence="6" id="KW-0143">Chaperone</keyword>
<evidence type="ECO:0000313" key="7">
    <source>
        <dbReference type="EMBL" id="GEA62440.1"/>
    </source>
</evidence>
<evidence type="ECO:0000313" key="8">
    <source>
        <dbReference type="Proteomes" id="UP000318242"/>
    </source>
</evidence>
<keyword evidence="5" id="KW-0963">Cytoplasm</keyword>
<keyword evidence="8" id="KW-1185">Reference proteome</keyword>
<gene>
    <name evidence="7" type="ORF">VCO01S_36330</name>
</gene>
<dbReference type="EMBL" id="BJLH01000020">
    <property type="protein sequence ID" value="GEA62440.1"/>
    <property type="molecule type" value="Genomic_DNA"/>
</dbReference>
<dbReference type="GO" id="GO:0006105">
    <property type="term" value="P:succinate metabolic process"/>
    <property type="evidence" value="ECO:0007669"/>
    <property type="project" value="TreeGrafter"/>
</dbReference>
<comment type="subcellular location">
    <subcellularLocation>
        <location evidence="2">Cytoplasm</location>
    </subcellularLocation>
</comment>
<evidence type="ECO:0000256" key="3">
    <source>
        <dbReference type="ARBA" id="ARBA00008571"/>
    </source>
</evidence>
<dbReference type="InterPro" id="IPR036714">
    <property type="entry name" value="SDH_sf"/>
</dbReference>
<dbReference type="OrthoDB" id="9180899at2"/>
<dbReference type="PANTHER" id="PTHR39585">
    <property type="entry name" value="FAD ASSEMBLY FACTOR SDHE"/>
    <property type="match status" value="1"/>
</dbReference>
<organism evidence="7 8">
    <name type="scientific">Vibrio comitans NBRC 102076</name>
    <dbReference type="NCBI Taxonomy" id="1219078"/>
    <lineage>
        <taxon>Bacteria</taxon>
        <taxon>Pseudomonadati</taxon>
        <taxon>Pseudomonadota</taxon>
        <taxon>Gammaproteobacteria</taxon>
        <taxon>Vibrionales</taxon>
        <taxon>Vibrionaceae</taxon>
        <taxon>Vibrio</taxon>
    </lineage>
</organism>
<dbReference type="GO" id="GO:0005737">
    <property type="term" value="C:cytoplasm"/>
    <property type="evidence" value="ECO:0007669"/>
    <property type="project" value="UniProtKB-SubCell"/>
</dbReference>
<reference evidence="7 8" key="1">
    <citation type="submission" date="2019-06" db="EMBL/GenBank/DDBJ databases">
        <title>Whole genome shotgun sequence of Vibrio comitans NBRC 102076.</title>
        <authorList>
            <person name="Hosoyama A."/>
            <person name="Uohara A."/>
            <person name="Ohji S."/>
            <person name="Ichikawa N."/>
        </authorList>
    </citation>
    <scope>NUCLEOTIDE SEQUENCE [LARGE SCALE GENOMIC DNA]</scope>
    <source>
        <strain evidence="7 8">NBRC 102076</strain>
    </source>
</reference>
<protein>
    <recommendedName>
        <fullName evidence="4">FAD assembly factor SdhE</fullName>
    </recommendedName>
</protein>
<evidence type="ECO:0000256" key="6">
    <source>
        <dbReference type="ARBA" id="ARBA00023186"/>
    </source>
</evidence>
<dbReference type="InterPro" id="IPR050531">
    <property type="entry name" value="SdhE_FAD_assembly_factor"/>
</dbReference>
<evidence type="ECO:0000256" key="2">
    <source>
        <dbReference type="ARBA" id="ARBA00004496"/>
    </source>
</evidence>
<dbReference type="GO" id="GO:0034552">
    <property type="term" value="P:respiratory chain complex II assembly"/>
    <property type="evidence" value="ECO:0007669"/>
    <property type="project" value="UniProtKB-ARBA"/>
</dbReference>
<evidence type="ECO:0000256" key="5">
    <source>
        <dbReference type="ARBA" id="ARBA00022490"/>
    </source>
</evidence>
<dbReference type="AlphaFoldDB" id="A0A4Y3IUN1"/>
<comment type="similarity">
    <text evidence="3">Belongs to the SdhE FAD assembly factor family.</text>
</comment>
<proteinExistence type="inferred from homology"/>
<dbReference type="Proteomes" id="UP000318242">
    <property type="component" value="Unassembled WGS sequence"/>
</dbReference>
<dbReference type="PANTHER" id="PTHR39585:SF1">
    <property type="entry name" value="FAD ASSEMBLY FACTOR SDHE"/>
    <property type="match status" value="1"/>
</dbReference>
<comment type="caution">
    <text evidence="7">The sequence shown here is derived from an EMBL/GenBank/DDBJ whole genome shotgun (WGS) entry which is preliminary data.</text>
</comment>
<accession>A0A4Y3IUN1</accession>
<evidence type="ECO:0000256" key="1">
    <source>
        <dbReference type="ARBA" id="ARBA00003135"/>
    </source>
</evidence>
<comment type="function">
    <text evidence="1">An FAD assembly protein, which accelerates covalent attachment of the cofactor into other proteins. Plays an essential role in the assembly of succinate dehydrogenase (SDH, respiratory complex II), an enzyme complex that is a component of both the tricarboxylic acid cycle and the electron transport chain, and which couples the oxidation of succinate to fumarate with the reduction of ubiquinone (coenzyme Q) to ubiquinol. Required for flavinylation (covalent attachment of FAD) of the flavoprotein subunit SdhA of SDH and other flavinylated proteins as well.</text>
</comment>
<dbReference type="RefSeq" id="WP_141273214.1">
    <property type="nucleotide sequence ID" value="NZ_BJLH01000020.1"/>
</dbReference>
<dbReference type="InterPro" id="IPR005631">
    <property type="entry name" value="SDH"/>
</dbReference>
<name>A0A4Y3IUN1_9VIBR</name>
<dbReference type="FunFam" id="1.10.150.250:FF:000001">
    <property type="entry name" value="FAD assembly factor SdhE"/>
    <property type="match status" value="1"/>
</dbReference>
<dbReference type="Pfam" id="PF03937">
    <property type="entry name" value="Sdh5"/>
    <property type="match status" value="1"/>
</dbReference>
<dbReference type="Gene3D" id="1.10.150.250">
    <property type="entry name" value="Flavinator of succinate dehydrogenase"/>
    <property type="match status" value="1"/>
</dbReference>
<dbReference type="SUPFAM" id="SSF109910">
    <property type="entry name" value="YgfY-like"/>
    <property type="match status" value="1"/>
</dbReference>
<evidence type="ECO:0000256" key="4">
    <source>
        <dbReference type="ARBA" id="ARBA00019418"/>
    </source>
</evidence>